<dbReference type="SUPFAM" id="SSF55781">
    <property type="entry name" value="GAF domain-like"/>
    <property type="match status" value="2"/>
</dbReference>
<dbReference type="Pfam" id="PF08448">
    <property type="entry name" value="PAS_4"/>
    <property type="match status" value="2"/>
</dbReference>
<dbReference type="RefSeq" id="WP_315625258.1">
    <property type="nucleotide sequence ID" value="NZ_JAUHMF010000002.1"/>
</dbReference>
<dbReference type="PROSITE" id="PS50113">
    <property type="entry name" value="PAC"/>
    <property type="match status" value="1"/>
</dbReference>
<feature type="region of interest" description="Disordered" evidence="1">
    <location>
        <begin position="989"/>
        <end position="1014"/>
    </location>
</feature>
<dbReference type="Gene3D" id="3.30.450.20">
    <property type="entry name" value="PAS domain"/>
    <property type="match status" value="2"/>
</dbReference>
<dbReference type="PROSITE" id="PS50887">
    <property type="entry name" value="GGDEF"/>
    <property type="match status" value="1"/>
</dbReference>
<feature type="domain" description="PAS" evidence="3">
    <location>
        <begin position="353"/>
        <end position="424"/>
    </location>
</feature>
<evidence type="ECO:0000259" key="4">
    <source>
        <dbReference type="PROSITE" id="PS50113"/>
    </source>
</evidence>
<keyword evidence="6" id="KW-0808">Transferase</keyword>
<dbReference type="SMART" id="SM00267">
    <property type="entry name" value="GGDEF"/>
    <property type="match status" value="1"/>
</dbReference>
<dbReference type="PANTHER" id="PTHR45138:SF9">
    <property type="entry name" value="DIGUANYLATE CYCLASE DGCM-RELATED"/>
    <property type="match status" value="1"/>
</dbReference>
<sequence length="1014" mass="112661">MTSWYFSPPSVLLLLAASVALVLGGLAWQRRPGRGAAPLSFLFFGLAIWFGLYGLELASRQEALAVVFYRLGYLGVTLVPAGWLLFALTFTERLPRRVGLLLAGLALEPLLVQVALWTNSSHRLFFTALERISWDGLAVLHPTYGPLFWLHAVYSYALLLAGTVLLLLTLWRHSAYYRAQMHLILGAIALPWLVNLVRLLDLLPSLPLDLTPVGLLLSGIILLFGLYRTPPGALTPLARTKVVEVTDEGLLVLDATGRILDINPAACRMLQVQAEAVVGRPAQVALAVWPQWAEWLHSPDAESAGLEIQPSPGCWAELHYTPVRTPEGQPVGALLRLHDLTPRKRIEQALRESEARYRRLIEASPEAIFLLDAEGRFTLVNPQAVRLFKVENETALLGRSWCEFATSEDAPRLTATLRAVIQEEGMLSLDYVGQTAAGERFFAQATLLALRFPHNHEEHLEIMGLVRDITAFKAAQEELHYVAQEERRQRELAQALRQAALTVTASLDFNVVLEQLLEQVAQVVPYDSGSVILFRDDGKAYVAKMRGYEQFGPHVVEAVRNFVFNLEWGQNFVWMSVNKQPLIIADVSQDPNWIVLDETSYIRSWVGAPIVVHGETIGFFSLESTQPDFYRPEHAEMLMIFASHAGIALENARLFAEAQRRAVEAETLREAAAAVTSALNLEQVLDLIIANLRRVVPYDSCSVFLLEKGYVRLVRGAGFEHLETILGHRFPSGNPLVEEAFRTGRPVVLYDAQQDPRFQRWGGAEHIRGWIGLPLIARGQPIGYLTIDSRTPGAYTEEHARLAQAFANQAAIALENARLFEQVQQAAITDALTGLANRRHFFDLARREFARARRYGSALSLFILDVDNLKIVNDQGGHLLGDRLLQTVGHAIRHQLRQPDIAARYGGDEFIVLLPETTLEKAAHVAERIRSHLSREVLQADGKTFPISISVGVAELEATCLVLDDLIERADRALYWAKAQGKGCVGLWHNGAPTPPPGAPKRQDINPAESPPPS</sequence>
<feature type="domain" description="PAS" evidence="3">
    <location>
        <begin position="241"/>
        <end position="280"/>
    </location>
</feature>
<dbReference type="SUPFAM" id="SSF55073">
    <property type="entry name" value="Nucleotide cyclase"/>
    <property type="match status" value="1"/>
</dbReference>
<dbReference type="CDD" id="cd00130">
    <property type="entry name" value="PAS"/>
    <property type="match status" value="2"/>
</dbReference>
<feature type="domain" description="PAC" evidence="4">
    <location>
        <begin position="299"/>
        <end position="352"/>
    </location>
</feature>
<accession>A0ABU3NP28</accession>
<gene>
    <name evidence="6" type="ORF">QYE77_09965</name>
</gene>
<dbReference type="EMBL" id="JAUHMF010000002">
    <property type="protein sequence ID" value="MDT8898595.1"/>
    <property type="molecule type" value="Genomic_DNA"/>
</dbReference>
<name>A0ABU3NP28_9CHLR</name>
<dbReference type="NCBIfam" id="TIGR00254">
    <property type="entry name" value="GGDEF"/>
    <property type="match status" value="1"/>
</dbReference>
<evidence type="ECO:0000259" key="3">
    <source>
        <dbReference type="PROSITE" id="PS50112"/>
    </source>
</evidence>
<dbReference type="InterPro" id="IPR029787">
    <property type="entry name" value="Nucleotide_cyclase"/>
</dbReference>
<evidence type="ECO:0000313" key="7">
    <source>
        <dbReference type="Proteomes" id="UP001254165"/>
    </source>
</evidence>
<dbReference type="PROSITE" id="PS50112">
    <property type="entry name" value="PAS"/>
    <property type="match status" value="2"/>
</dbReference>
<keyword evidence="2" id="KW-0472">Membrane</keyword>
<dbReference type="InterPro" id="IPR000160">
    <property type="entry name" value="GGDEF_dom"/>
</dbReference>
<keyword evidence="2" id="KW-1133">Transmembrane helix</keyword>
<dbReference type="Pfam" id="PF00990">
    <property type="entry name" value="GGDEF"/>
    <property type="match status" value="1"/>
</dbReference>
<dbReference type="GO" id="GO:0016301">
    <property type="term" value="F:kinase activity"/>
    <property type="evidence" value="ECO:0007669"/>
    <property type="project" value="UniProtKB-KW"/>
</dbReference>
<dbReference type="Pfam" id="PF13185">
    <property type="entry name" value="GAF_2"/>
    <property type="match status" value="2"/>
</dbReference>
<dbReference type="InterPro" id="IPR050469">
    <property type="entry name" value="Diguanylate_Cyclase"/>
</dbReference>
<keyword evidence="6" id="KW-0418">Kinase</keyword>
<feature type="domain" description="GGDEF" evidence="5">
    <location>
        <begin position="857"/>
        <end position="990"/>
    </location>
</feature>
<dbReference type="SMART" id="SM00091">
    <property type="entry name" value="PAS"/>
    <property type="match status" value="2"/>
</dbReference>
<organism evidence="6 7">
    <name type="scientific">Thermanaerothrix solaris</name>
    <dbReference type="NCBI Taxonomy" id="3058434"/>
    <lineage>
        <taxon>Bacteria</taxon>
        <taxon>Bacillati</taxon>
        <taxon>Chloroflexota</taxon>
        <taxon>Anaerolineae</taxon>
        <taxon>Anaerolineales</taxon>
        <taxon>Anaerolineaceae</taxon>
        <taxon>Thermanaerothrix</taxon>
    </lineage>
</organism>
<dbReference type="CDD" id="cd01949">
    <property type="entry name" value="GGDEF"/>
    <property type="match status" value="1"/>
</dbReference>
<dbReference type="Gene3D" id="3.30.450.40">
    <property type="match status" value="2"/>
</dbReference>
<keyword evidence="2" id="KW-0812">Transmembrane</keyword>
<evidence type="ECO:0000259" key="5">
    <source>
        <dbReference type="PROSITE" id="PS50887"/>
    </source>
</evidence>
<dbReference type="InterPro" id="IPR035965">
    <property type="entry name" value="PAS-like_dom_sf"/>
</dbReference>
<dbReference type="NCBIfam" id="TIGR00229">
    <property type="entry name" value="sensory_box"/>
    <property type="match status" value="1"/>
</dbReference>
<proteinExistence type="predicted"/>
<comment type="caution">
    <text evidence="6">The sequence shown here is derived from an EMBL/GenBank/DDBJ whole genome shotgun (WGS) entry which is preliminary data.</text>
</comment>
<reference evidence="6 7" key="1">
    <citation type="submission" date="2023-07" db="EMBL/GenBank/DDBJ databases">
        <title>Novel species of Thermanaerothrix with wide hydrolytic capabilities.</title>
        <authorList>
            <person name="Zayulina K.S."/>
            <person name="Podosokorskaya O.A."/>
            <person name="Elcheninov A.G."/>
        </authorList>
    </citation>
    <scope>NUCLEOTIDE SEQUENCE [LARGE SCALE GENOMIC DNA]</scope>
    <source>
        <strain evidence="6 7">4228-RoL</strain>
    </source>
</reference>
<feature type="transmembrane region" description="Helical" evidence="2">
    <location>
        <begin position="98"/>
        <end position="117"/>
    </location>
</feature>
<dbReference type="InterPro" id="IPR000700">
    <property type="entry name" value="PAS-assoc_C"/>
</dbReference>
<dbReference type="Proteomes" id="UP001254165">
    <property type="component" value="Unassembled WGS sequence"/>
</dbReference>
<keyword evidence="7" id="KW-1185">Reference proteome</keyword>
<evidence type="ECO:0000256" key="1">
    <source>
        <dbReference type="SAM" id="MobiDB-lite"/>
    </source>
</evidence>
<evidence type="ECO:0000256" key="2">
    <source>
        <dbReference type="SAM" id="Phobius"/>
    </source>
</evidence>
<protein>
    <submittedName>
        <fullName evidence="6">Histidine kinase N-terminal 7TM domain-containing protein</fullName>
    </submittedName>
</protein>
<feature type="transmembrane region" description="Helical" evidence="2">
    <location>
        <begin position="148"/>
        <end position="171"/>
    </location>
</feature>
<dbReference type="InterPro" id="IPR003018">
    <property type="entry name" value="GAF"/>
</dbReference>
<dbReference type="SUPFAM" id="SSF55785">
    <property type="entry name" value="PYP-like sensor domain (PAS domain)"/>
    <property type="match status" value="2"/>
</dbReference>
<dbReference type="SMART" id="SM00065">
    <property type="entry name" value="GAF"/>
    <property type="match status" value="2"/>
</dbReference>
<dbReference type="Gene3D" id="3.30.70.270">
    <property type="match status" value="1"/>
</dbReference>
<dbReference type="Pfam" id="PF16927">
    <property type="entry name" value="HisKA_7TM"/>
    <property type="match status" value="1"/>
</dbReference>
<dbReference type="PANTHER" id="PTHR45138">
    <property type="entry name" value="REGULATORY COMPONENTS OF SENSORY TRANSDUCTION SYSTEM"/>
    <property type="match status" value="1"/>
</dbReference>
<feature type="transmembrane region" description="Helical" evidence="2">
    <location>
        <begin position="6"/>
        <end position="28"/>
    </location>
</feature>
<feature type="transmembrane region" description="Helical" evidence="2">
    <location>
        <begin position="35"/>
        <end position="55"/>
    </location>
</feature>
<dbReference type="InterPro" id="IPR043128">
    <property type="entry name" value="Rev_trsase/Diguanyl_cyclase"/>
</dbReference>
<dbReference type="InterPro" id="IPR029016">
    <property type="entry name" value="GAF-like_dom_sf"/>
</dbReference>
<feature type="transmembrane region" description="Helical" evidence="2">
    <location>
        <begin position="183"/>
        <end position="200"/>
    </location>
</feature>
<dbReference type="InterPro" id="IPR031621">
    <property type="entry name" value="HisKA_7TM"/>
</dbReference>
<dbReference type="InterPro" id="IPR013656">
    <property type="entry name" value="PAS_4"/>
</dbReference>
<dbReference type="InterPro" id="IPR000014">
    <property type="entry name" value="PAS"/>
</dbReference>
<feature type="transmembrane region" description="Helical" evidence="2">
    <location>
        <begin position="67"/>
        <end position="86"/>
    </location>
</feature>
<evidence type="ECO:0000313" key="6">
    <source>
        <dbReference type="EMBL" id="MDT8898595.1"/>
    </source>
</evidence>